<feature type="domain" description="FecR protein" evidence="1">
    <location>
        <begin position="104"/>
        <end position="195"/>
    </location>
</feature>
<name>A0A150X4H7_9BACT</name>
<dbReference type="InterPro" id="IPR012373">
    <property type="entry name" value="Ferrdict_sens_TM"/>
</dbReference>
<dbReference type="PIRSF" id="PIRSF018266">
    <property type="entry name" value="FecR"/>
    <property type="match status" value="1"/>
</dbReference>
<organism evidence="3 4">
    <name type="scientific">Roseivirga spongicola</name>
    <dbReference type="NCBI Taxonomy" id="333140"/>
    <lineage>
        <taxon>Bacteria</taxon>
        <taxon>Pseudomonadati</taxon>
        <taxon>Bacteroidota</taxon>
        <taxon>Cytophagia</taxon>
        <taxon>Cytophagales</taxon>
        <taxon>Roseivirgaceae</taxon>
        <taxon>Roseivirga</taxon>
    </lineage>
</organism>
<gene>
    <name evidence="3" type="ORF">AWW68_13175</name>
</gene>
<feature type="domain" description="Protein FecR C-terminal" evidence="2">
    <location>
        <begin position="240"/>
        <end position="298"/>
    </location>
</feature>
<accession>A0A150X4H7</accession>
<reference evidence="3 4" key="1">
    <citation type="submission" date="2016-01" db="EMBL/GenBank/DDBJ databases">
        <title>Genome sequencing of Roseivirga spongicola UST030701-084.</title>
        <authorList>
            <person name="Selvaratnam C."/>
            <person name="Thevarajoo S."/>
            <person name="Goh K.M."/>
            <person name="Ee R."/>
            <person name="Chan K.-G."/>
            <person name="Chong C.S."/>
        </authorList>
    </citation>
    <scope>NUCLEOTIDE SEQUENCE [LARGE SCALE GENOMIC DNA]</scope>
    <source>
        <strain evidence="3 4">UST030701-084</strain>
    </source>
</reference>
<dbReference type="RefSeq" id="WP_068222203.1">
    <property type="nucleotide sequence ID" value="NZ_LRPC01000028.1"/>
</dbReference>
<dbReference type="PANTHER" id="PTHR30273:SF2">
    <property type="entry name" value="PROTEIN FECR"/>
    <property type="match status" value="1"/>
</dbReference>
<evidence type="ECO:0000259" key="1">
    <source>
        <dbReference type="Pfam" id="PF04773"/>
    </source>
</evidence>
<dbReference type="STRING" id="333140.AWW68_13175"/>
<dbReference type="PANTHER" id="PTHR30273">
    <property type="entry name" value="PERIPLASMIC SIGNAL SENSOR AND SIGMA FACTOR ACTIVATOR FECR-RELATED"/>
    <property type="match status" value="1"/>
</dbReference>
<dbReference type="InterPro" id="IPR006860">
    <property type="entry name" value="FecR"/>
</dbReference>
<evidence type="ECO:0000313" key="3">
    <source>
        <dbReference type="EMBL" id="KYG73635.1"/>
    </source>
</evidence>
<dbReference type="InterPro" id="IPR032508">
    <property type="entry name" value="FecR_C"/>
</dbReference>
<dbReference type="Pfam" id="PF16344">
    <property type="entry name" value="FecR_C"/>
    <property type="match status" value="1"/>
</dbReference>
<proteinExistence type="predicted"/>
<dbReference type="Pfam" id="PF04773">
    <property type="entry name" value="FecR"/>
    <property type="match status" value="1"/>
</dbReference>
<evidence type="ECO:0000259" key="2">
    <source>
        <dbReference type="Pfam" id="PF16344"/>
    </source>
</evidence>
<sequence length="312" mass="34823">MSSNSENSEDFLAKWLANELTPAEKENFESSEEGKDLLKIISSTDKMAFPAYNVELELQRLQEKKKTIAPNTKTIHPIWKLAVAAVLVVGISLVYFLTKPSYKVYKTQFGETKAITLPDNSTVTLNVNSVLKFDPHTFSENRKLTLEGEAFFEVTKGVNFEVNTCQGQVVVLGTSFNVNQRAEYLNVQVHSGVVKVLTKGANSTLQKGDGLRVEDGQLIDQWQIQDQERPLWLSQNITELNNVPFSEALDALRNSFGISISSNISLTSERFTGSYPNDNVEIAIQIVMSTKGLEYSYNANSKELNIIGIEQN</sequence>
<dbReference type="Proteomes" id="UP000075606">
    <property type="component" value="Unassembled WGS sequence"/>
</dbReference>
<dbReference type="Gene3D" id="2.60.120.1440">
    <property type="match status" value="1"/>
</dbReference>
<evidence type="ECO:0000313" key="4">
    <source>
        <dbReference type="Proteomes" id="UP000075606"/>
    </source>
</evidence>
<protein>
    <submittedName>
        <fullName evidence="3">Uncharacterized protein</fullName>
    </submittedName>
</protein>
<dbReference type="Gene3D" id="3.55.50.30">
    <property type="match status" value="1"/>
</dbReference>
<dbReference type="OrthoDB" id="1523489at2"/>
<comment type="caution">
    <text evidence="3">The sequence shown here is derived from an EMBL/GenBank/DDBJ whole genome shotgun (WGS) entry which is preliminary data.</text>
</comment>
<dbReference type="AlphaFoldDB" id="A0A150X4H7"/>
<dbReference type="GO" id="GO:0016989">
    <property type="term" value="F:sigma factor antagonist activity"/>
    <property type="evidence" value="ECO:0007669"/>
    <property type="project" value="TreeGrafter"/>
</dbReference>
<keyword evidence="4" id="KW-1185">Reference proteome</keyword>
<dbReference type="EMBL" id="LRPC01000028">
    <property type="protein sequence ID" value="KYG73635.1"/>
    <property type="molecule type" value="Genomic_DNA"/>
</dbReference>